<reference evidence="1 2" key="1">
    <citation type="submission" date="2020-11" db="EMBL/GenBank/DDBJ databases">
        <title>Pseudomonas fulva producing VIM-24.</title>
        <authorList>
            <person name="Liu S."/>
        </authorList>
    </citation>
    <scope>NUCLEOTIDE SEQUENCE [LARGE SCALE GENOMIC DNA]</scope>
    <source>
        <strain evidence="1 2">ZDHY414</strain>
        <plasmid evidence="1 2">pVIM-24-ZDHY414</plasmid>
    </source>
</reference>
<proteinExistence type="predicted"/>
<dbReference type="RefSeq" id="WP_084851405.1">
    <property type="nucleotide sequence ID" value="NZ_CP064945.1"/>
</dbReference>
<dbReference type="AlphaFoldDB" id="A0A7S9LD84"/>
<dbReference type="Proteomes" id="UP000594430">
    <property type="component" value="Plasmid pVIM-24-ZDHY414"/>
</dbReference>
<gene>
    <name evidence="1" type="ORF">IZU98_26645</name>
</gene>
<evidence type="ECO:0000313" key="1">
    <source>
        <dbReference type="EMBL" id="QPH51841.1"/>
    </source>
</evidence>
<sequence length="105" mass="11364">MNSVEYEALDELGSTYLRPARIISELPWAQRRTALTKALPVIGKLVSLVPQQQFSFGLGVFKAFRLNAAEARRHPQVGVLTLSAGDISLDLVPGYGSPELEGPAT</sequence>
<dbReference type="EMBL" id="CP064948">
    <property type="protein sequence ID" value="QPH51841.1"/>
    <property type="molecule type" value="Genomic_DNA"/>
</dbReference>
<evidence type="ECO:0000313" key="2">
    <source>
        <dbReference type="Proteomes" id="UP000594430"/>
    </source>
</evidence>
<protein>
    <submittedName>
        <fullName evidence="1">Uncharacterized protein</fullName>
    </submittedName>
</protein>
<keyword evidence="1" id="KW-0614">Plasmid</keyword>
<accession>A0A7S9LD84</accession>
<organism evidence="1 2">
    <name type="scientific">Pseudomonas fulva</name>
    <dbReference type="NCBI Taxonomy" id="47880"/>
    <lineage>
        <taxon>Bacteria</taxon>
        <taxon>Pseudomonadati</taxon>
        <taxon>Pseudomonadota</taxon>
        <taxon>Gammaproteobacteria</taxon>
        <taxon>Pseudomonadales</taxon>
        <taxon>Pseudomonadaceae</taxon>
        <taxon>Pseudomonas</taxon>
    </lineage>
</organism>
<geneLocation type="plasmid" evidence="1 2">
    <name>pVIM-24-ZDHY414</name>
</geneLocation>
<name>A0A7S9LD84_9PSED</name>